<organism evidence="1 2">
    <name type="scientific">Lysobacter cavernae</name>
    <dbReference type="NCBI Taxonomy" id="1685901"/>
    <lineage>
        <taxon>Bacteria</taxon>
        <taxon>Pseudomonadati</taxon>
        <taxon>Pseudomonadota</taxon>
        <taxon>Gammaproteobacteria</taxon>
        <taxon>Lysobacterales</taxon>
        <taxon>Lysobacteraceae</taxon>
        <taxon>Lysobacter</taxon>
    </lineage>
</organism>
<name>A0ABV7RIL2_9GAMM</name>
<comment type="caution">
    <text evidence="1">The sequence shown here is derived from an EMBL/GenBank/DDBJ whole genome shotgun (WGS) entry which is preliminary data.</text>
</comment>
<proteinExistence type="predicted"/>
<sequence length="67" mass="7452">MRPDTGWGTVQMPAFVMTTQAPTFVHPELKAREANALRDQVEAFINGGGAYERIEQPAPRPRNTQQA</sequence>
<protein>
    <submittedName>
        <fullName evidence="1">Uncharacterized protein</fullName>
    </submittedName>
</protein>
<dbReference type="Proteomes" id="UP001595740">
    <property type="component" value="Unassembled WGS sequence"/>
</dbReference>
<dbReference type="RefSeq" id="WP_386756666.1">
    <property type="nucleotide sequence ID" value="NZ_JBHRXK010000001.1"/>
</dbReference>
<dbReference type="EMBL" id="JBHRXK010000001">
    <property type="protein sequence ID" value="MFC3549434.1"/>
    <property type="molecule type" value="Genomic_DNA"/>
</dbReference>
<evidence type="ECO:0000313" key="1">
    <source>
        <dbReference type="EMBL" id="MFC3549434.1"/>
    </source>
</evidence>
<keyword evidence="2" id="KW-1185">Reference proteome</keyword>
<accession>A0ABV7RIL2</accession>
<reference evidence="2" key="1">
    <citation type="journal article" date="2019" name="Int. J. Syst. Evol. Microbiol.">
        <title>The Global Catalogue of Microorganisms (GCM) 10K type strain sequencing project: providing services to taxonomists for standard genome sequencing and annotation.</title>
        <authorList>
            <consortium name="The Broad Institute Genomics Platform"/>
            <consortium name="The Broad Institute Genome Sequencing Center for Infectious Disease"/>
            <person name="Wu L."/>
            <person name="Ma J."/>
        </authorList>
    </citation>
    <scope>NUCLEOTIDE SEQUENCE [LARGE SCALE GENOMIC DNA]</scope>
    <source>
        <strain evidence="2">KCTC 42875</strain>
    </source>
</reference>
<evidence type="ECO:0000313" key="2">
    <source>
        <dbReference type="Proteomes" id="UP001595740"/>
    </source>
</evidence>
<gene>
    <name evidence="1" type="ORF">ACFOLC_00220</name>
</gene>